<dbReference type="Proteomes" id="UP000015094">
    <property type="component" value="Segment"/>
</dbReference>
<dbReference type="Gene3D" id="1.10.260.40">
    <property type="entry name" value="lambda repressor-like DNA-binding domains"/>
    <property type="match status" value="1"/>
</dbReference>
<keyword evidence="4" id="KW-1185">Reference proteome</keyword>
<dbReference type="SUPFAM" id="SSF47413">
    <property type="entry name" value="lambda repressor-like DNA-binding domains"/>
    <property type="match status" value="1"/>
</dbReference>
<name>S5MTQ6_9CAUD</name>
<dbReference type="GO" id="GO:0003700">
    <property type="term" value="F:DNA-binding transcription factor activity"/>
    <property type="evidence" value="ECO:0007669"/>
    <property type="project" value="TreeGrafter"/>
</dbReference>
<dbReference type="PROSITE" id="PS50943">
    <property type="entry name" value="HTH_CROC1"/>
    <property type="match status" value="1"/>
</dbReference>
<dbReference type="SMART" id="SM00530">
    <property type="entry name" value="HTH_XRE"/>
    <property type="match status" value="1"/>
</dbReference>
<dbReference type="InterPro" id="IPR001387">
    <property type="entry name" value="Cro/C1-type_HTH"/>
</dbReference>
<evidence type="ECO:0000313" key="4">
    <source>
        <dbReference type="Proteomes" id="UP000015094"/>
    </source>
</evidence>
<gene>
    <name evidence="3" type="ORF">JIMMER2_61</name>
</gene>
<accession>S5MTQ6</accession>
<dbReference type="CDD" id="cd00093">
    <property type="entry name" value="HTH_XRE"/>
    <property type="match status" value="1"/>
</dbReference>
<feature type="domain" description="HTH cro/C1-type" evidence="2">
    <location>
        <begin position="7"/>
        <end position="61"/>
    </location>
</feature>
<keyword evidence="1" id="KW-0238">DNA-binding</keyword>
<dbReference type="InterPro" id="IPR010982">
    <property type="entry name" value="Lambda_DNA-bd_dom_sf"/>
</dbReference>
<reference evidence="3 4" key="1">
    <citation type="journal article" date="2013" name="Genome Announc.">
        <title>Complete Genome Sequences of Five Paenibacillus larvae Bacteriophages.</title>
        <authorList>
            <person name="Sheflo M.A."/>
            <person name="Gardner A.V."/>
            <person name="Merrill B.D."/>
            <person name="Fisher J.N."/>
            <person name="Lunt B.L."/>
            <person name="Breakwell D.P."/>
            <person name="Grose J.H."/>
            <person name="Burnett S.H."/>
        </authorList>
    </citation>
    <scope>NUCLEOTIDE SEQUENCE [LARGE SCALE GENOMIC DNA]</scope>
</reference>
<evidence type="ECO:0000256" key="1">
    <source>
        <dbReference type="ARBA" id="ARBA00023125"/>
    </source>
</evidence>
<dbReference type="Pfam" id="PF01381">
    <property type="entry name" value="HTH_3"/>
    <property type="match status" value="1"/>
</dbReference>
<proteinExistence type="predicted"/>
<dbReference type="EMBL" id="KC595514">
    <property type="protein sequence ID" value="AGR47197.1"/>
    <property type="molecule type" value="Genomic_DNA"/>
</dbReference>
<dbReference type="PANTHER" id="PTHR46797:SF1">
    <property type="entry name" value="METHYLPHOSPHONATE SYNTHASE"/>
    <property type="match status" value="1"/>
</dbReference>
<organism evidence="3 4">
    <name type="scientific">Brevibacillus phage Jimmer2</name>
    <dbReference type="NCBI Taxonomy" id="1296658"/>
    <lineage>
        <taxon>Viruses</taxon>
        <taxon>Duplodnaviria</taxon>
        <taxon>Heunggongvirae</taxon>
        <taxon>Uroviricota</taxon>
        <taxon>Caudoviricetes</taxon>
        <taxon>Jimmervirus</taxon>
        <taxon>Jimmervirus jimmer</taxon>
    </lineage>
</organism>
<evidence type="ECO:0000313" key="3">
    <source>
        <dbReference type="EMBL" id="AGR47197.1"/>
    </source>
</evidence>
<dbReference type="PANTHER" id="PTHR46797">
    <property type="entry name" value="HTH-TYPE TRANSCRIPTIONAL REGULATOR"/>
    <property type="match status" value="1"/>
</dbReference>
<dbReference type="GO" id="GO:0003677">
    <property type="term" value="F:DNA binding"/>
    <property type="evidence" value="ECO:0007669"/>
    <property type="project" value="UniProtKB-KW"/>
</dbReference>
<sequence length="106" mass="11753">MIFSDRLKELRQLSGLSTVELAKLTGMSQSAISKLENGQRRIDLEALSVICTALGVTLYDFFAGKEPAVPTDLQQLIETAKKLTPEERKKVTDMLQTILGRVNSNE</sequence>
<evidence type="ECO:0000259" key="2">
    <source>
        <dbReference type="PROSITE" id="PS50943"/>
    </source>
</evidence>
<protein>
    <submittedName>
        <fullName evidence="3">Transcriptional regulator</fullName>
    </submittedName>
</protein>
<dbReference type="InterPro" id="IPR050807">
    <property type="entry name" value="TransReg_Diox_bact_type"/>
</dbReference>